<evidence type="ECO:0000313" key="1">
    <source>
        <dbReference type="EMBL" id="MBA4680445.1"/>
    </source>
</evidence>
<protein>
    <submittedName>
        <fullName evidence="1">Uncharacterized protein</fullName>
    </submittedName>
</protein>
<dbReference type="AlphaFoldDB" id="A0A7C9F8V6"/>
<reference evidence="1" key="1">
    <citation type="journal article" date="2013" name="J. Plant Res.">
        <title>Effect of fungi and light on seed germination of three Opuntia species from semiarid lands of central Mexico.</title>
        <authorList>
            <person name="Delgado-Sanchez P."/>
            <person name="Jimenez-Bremont J.F."/>
            <person name="Guerrero-Gonzalez Mde L."/>
            <person name="Flores J."/>
        </authorList>
    </citation>
    <scope>NUCLEOTIDE SEQUENCE</scope>
    <source>
        <tissue evidence="1">Cladode</tissue>
    </source>
</reference>
<name>A0A7C9F8V6_OPUST</name>
<proteinExistence type="predicted"/>
<dbReference type="EMBL" id="GISG01286835">
    <property type="protein sequence ID" value="MBA4680445.1"/>
    <property type="molecule type" value="Transcribed_RNA"/>
</dbReference>
<organism evidence="1">
    <name type="scientific">Opuntia streptacantha</name>
    <name type="common">Prickly pear cactus</name>
    <name type="synonym">Opuntia cardona</name>
    <dbReference type="NCBI Taxonomy" id="393608"/>
    <lineage>
        <taxon>Eukaryota</taxon>
        <taxon>Viridiplantae</taxon>
        <taxon>Streptophyta</taxon>
        <taxon>Embryophyta</taxon>
        <taxon>Tracheophyta</taxon>
        <taxon>Spermatophyta</taxon>
        <taxon>Magnoliopsida</taxon>
        <taxon>eudicotyledons</taxon>
        <taxon>Gunneridae</taxon>
        <taxon>Pentapetalae</taxon>
        <taxon>Caryophyllales</taxon>
        <taxon>Cactineae</taxon>
        <taxon>Cactaceae</taxon>
        <taxon>Opuntioideae</taxon>
        <taxon>Opuntia</taxon>
    </lineage>
</organism>
<accession>A0A7C9F8V6</accession>
<reference evidence="1" key="2">
    <citation type="submission" date="2020-07" db="EMBL/GenBank/DDBJ databases">
        <authorList>
            <person name="Vera ALvarez R."/>
            <person name="Arias-Moreno D.M."/>
            <person name="Jimenez-Jacinto V."/>
            <person name="Jimenez-Bremont J.F."/>
            <person name="Swaminathan K."/>
            <person name="Moose S.P."/>
            <person name="Guerrero-Gonzalez M.L."/>
            <person name="Marino-Ramirez L."/>
            <person name="Landsman D."/>
            <person name="Rodriguez-Kessler M."/>
            <person name="Delgado-Sanchez P."/>
        </authorList>
    </citation>
    <scope>NUCLEOTIDE SEQUENCE</scope>
    <source>
        <tissue evidence="1">Cladode</tissue>
    </source>
</reference>
<sequence length="122" mass="13230">MSDPIVNPTTRIAKLSPGQLLLPAPKGIILNPILCPSTPSNLSGLKLEGTSQILGSFCIAHRFSCNIVPRGTRYPPTTQSSEDSWGTKFGAAGYIRSVSVMMHRRYGRWLRSDSSSNLSLPT</sequence>